<dbReference type="EMBL" id="QJKJ01003000">
    <property type="protein sequence ID" value="RDY00429.1"/>
    <property type="molecule type" value="Genomic_DNA"/>
</dbReference>
<comment type="caution">
    <text evidence="1">The sequence shown here is derived from an EMBL/GenBank/DDBJ whole genome shotgun (WGS) entry which is preliminary data.</text>
</comment>
<evidence type="ECO:0000313" key="1">
    <source>
        <dbReference type="EMBL" id="RDY00429.1"/>
    </source>
</evidence>
<sequence length="206" mass="24026">MKEQRFQDLRETKNERQELEYEKVHNCKSSKEIWDTLALAYKGKAYDNYNHITKIFRSLPRRWRPQVTTLRAFKDLKKLPMKELLSMLKVHNMELNKDEGHLFIFLFQKILNLLLFISTKPFLLSPLHPNPHSMLQIIVHTTLDISKVSPSTPNQPTVQTLLDEPTKIIVQTNLDDPIVHKSMDSPNPITILRKETASPFPSTTQA</sequence>
<protein>
    <submittedName>
        <fullName evidence="1">Uncharacterized protein</fullName>
    </submittedName>
</protein>
<organism evidence="1 2">
    <name type="scientific">Mucuna pruriens</name>
    <name type="common">Velvet bean</name>
    <name type="synonym">Dolichos pruriens</name>
    <dbReference type="NCBI Taxonomy" id="157652"/>
    <lineage>
        <taxon>Eukaryota</taxon>
        <taxon>Viridiplantae</taxon>
        <taxon>Streptophyta</taxon>
        <taxon>Embryophyta</taxon>
        <taxon>Tracheophyta</taxon>
        <taxon>Spermatophyta</taxon>
        <taxon>Magnoliopsida</taxon>
        <taxon>eudicotyledons</taxon>
        <taxon>Gunneridae</taxon>
        <taxon>Pentapetalae</taxon>
        <taxon>rosids</taxon>
        <taxon>fabids</taxon>
        <taxon>Fabales</taxon>
        <taxon>Fabaceae</taxon>
        <taxon>Papilionoideae</taxon>
        <taxon>50 kb inversion clade</taxon>
        <taxon>NPAAA clade</taxon>
        <taxon>indigoferoid/millettioid clade</taxon>
        <taxon>Phaseoleae</taxon>
        <taxon>Mucuna</taxon>
    </lineage>
</organism>
<keyword evidence="2" id="KW-1185">Reference proteome</keyword>
<gene>
    <name evidence="1" type="ORF">CR513_16392</name>
</gene>
<feature type="non-terminal residue" evidence="1">
    <location>
        <position position="1"/>
    </location>
</feature>
<dbReference type="Proteomes" id="UP000257109">
    <property type="component" value="Unassembled WGS sequence"/>
</dbReference>
<reference evidence="1" key="1">
    <citation type="submission" date="2018-05" db="EMBL/GenBank/DDBJ databases">
        <title>Draft genome of Mucuna pruriens seed.</title>
        <authorList>
            <person name="Nnadi N.E."/>
            <person name="Vos R."/>
            <person name="Hasami M.H."/>
            <person name="Devisetty U.K."/>
            <person name="Aguiy J.C."/>
        </authorList>
    </citation>
    <scope>NUCLEOTIDE SEQUENCE [LARGE SCALE GENOMIC DNA]</scope>
    <source>
        <strain evidence="1">JCA_2017</strain>
    </source>
</reference>
<accession>A0A371HC97</accession>
<proteinExistence type="predicted"/>
<dbReference type="AlphaFoldDB" id="A0A371HC97"/>
<name>A0A371HC97_MUCPR</name>
<evidence type="ECO:0000313" key="2">
    <source>
        <dbReference type="Proteomes" id="UP000257109"/>
    </source>
</evidence>